<reference evidence="1 2" key="1">
    <citation type="submission" date="2019-10" db="EMBL/GenBank/DDBJ databases">
        <title>Prolixibacter strains distinguished by the presence of nitrate reductase genes were adept at nitrate-dependent anaerobic corrosion of metallic iron and carbon steel.</title>
        <authorList>
            <person name="Iino T."/>
            <person name="Shono N."/>
            <person name="Ito K."/>
            <person name="Nakamura R."/>
            <person name="Sueoka K."/>
            <person name="Harayama S."/>
            <person name="Ohkuma M."/>
        </authorList>
    </citation>
    <scope>NUCLEOTIDE SEQUENCE [LARGE SCALE GENOMIC DNA]</scope>
    <source>
        <strain evidence="1 2">JCM 13498</strain>
    </source>
</reference>
<name>A0A5M4B510_9BACT</name>
<evidence type="ECO:0000313" key="1">
    <source>
        <dbReference type="EMBL" id="GET35245.1"/>
    </source>
</evidence>
<accession>A0A5M4B510</accession>
<dbReference type="AlphaFoldDB" id="A0A5M4B510"/>
<dbReference type="OrthoDB" id="1118000at2"/>
<dbReference type="EMBL" id="BLAX01000001">
    <property type="protein sequence ID" value="GET35245.1"/>
    <property type="molecule type" value="Genomic_DNA"/>
</dbReference>
<dbReference type="RefSeq" id="WP_025866191.1">
    <property type="nucleotide sequence ID" value="NZ_BLAX01000001.1"/>
</dbReference>
<dbReference type="Proteomes" id="UP000391834">
    <property type="component" value="Unassembled WGS sequence"/>
</dbReference>
<keyword evidence="2" id="KW-1185">Reference proteome</keyword>
<evidence type="ECO:0000313" key="2">
    <source>
        <dbReference type="Proteomes" id="UP000391834"/>
    </source>
</evidence>
<sequence length="157" mass="18167">MKIIELIPKKGIEHIDFGMTRDEVRSIMVDKYNAGSPVKRNEETECFFENSLQFSYEEDNTLSFIEVSSCPPIGVRILGINTWEVDGKELLDFLNERDKMNEKISEGGSNPIFQENIITLYELDEQYDVIGEFKGEKWAAIGIGDLRYYKSICEIYE</sequence>
<proteinExistence type="predicted"/>
<protein>
    <submittedName>
        <fullName evidence="1">Uncharacterized protein</fullName>
    </submittedName>
</protein>
<organism evidence="1 2">
    <name type="scientific">Prolixibacter bellariivorans</name>
    <dbReference type="NCBI Taxonomy" id="314319"/>
    <lineage>
        <taxon>Bacteria</taxon>
        <taxon>Pseudomonadati</taxon>
        <taxon>Bacteroidota</taxon>
        <taxon>Bacteroidia</taxon>
        <taxon>Marinilabiliales</taxon>
        <taxon>Prolixibacteraceae</taxon>
        <taxon>Prolixibacter</taxon>
    </lineage>
</organism>
<comment type="caution">
    <text evidence="1">The sequence shown here is derived from an EMBL/GenBank/DDBJ whole genome shotgun (WGS) entry which is preliminary data.</text>
</comment>
<gene>
    <name evidence="1" type="ORF">PbJCM13498_41080</name>
</gene>